<proteinExistence type="predicted"/>
<dbReference type="PROSITE" id="PS51257">
    <property type="entry name" value="PROKAR_LIPOPROTEIN"/>
    <property type="match status" value="1"/>
</dbReference>
<dbReference type="EMBL" id="JBHTJI010000001">
    <property type="protein sequence ID" value="MFD0989786.1"/>
    <property type="molecule type" value="Genomic_DNA"/>
</dbReference>
<evidence type="ECO:0008006" key="3">
    <source>
        <dbReference type="Google" id="ProtNLM"/>
    </source>
</evidence>
<evidence type="ECO:0000313" key="2">
    <source>
        <dbReference type="Proteomes" id="UP001597061"/>
    </source>
</evidence>
<comment type="caution">
    <text evidence="1">The sequence shown here is derived from an EMBL/GenBank/DDBJ whole genome shotgun (WGS) entry which is preliminary data.</text>
</comment>
<name>A0ABW3JI81_9FLAO</name>
<keyword evidence="2" id="KW-1185">Reference proteome</keyword>
<dbReference type="Proteomes" id="UP001597061">
    <property type="component" value="Unassembled WGS sequence"/>
</dbReference>
<gene>
    <name evidence="1" type="ORF">ACFQ1R_06740</name>
</gene>
<protein>
    <recommendedName>
        <fullName evidence="3">Lipocalin-like domain-containing protein</fullName>
    </recommendedName>
</protein>
<sequence length="148" mass="17218">MKTLSFILCATLLFSCNKKNKTEIEAKPPTLEGAWELVSFLNYRDDGSVDTIKSSSNYKQMKMFSQTKVMWSRLRTSDSLDWFGVGNYTLKDGMLTEILDYGSKAMESRIKEKKKFVFNIMLDKNKFTQIEVDSLEQPTYGENYKRIE</sequence>
<organism evidence="1 2">
    <name type="scientific">Mariniflexile jejuense</name>
    <dbReference type="NCBI Taxonomy" id="1173582"/>
    <lineage>
        <taxon>Bacteria</taxon>
        <taxon>Pseudomonadati</taxon>
        <taxon>Bacteroidota</taxon>
        <taxon>Flavobacteriia</taxon>
        <taxon>Flavobacteriales</taxon>
        <taxon>Flavobacteriaceae</taxon>
        <taxon>Mariniflexile</taxon>
    </lineage>
</organism>
<accession>A0ABW3JI81</accession>
<reference evidence="2" key="1">
    <citation type="journal article" date="2019" name="Int. J. Syst. Evol. Microbiol.">
        <title>The Global Catalogue of Microorganisms (GCM) 10K type strain sequencing project: providing services to taxonomists for standard genome sequencing and annotation.</title>
        <authorList>
            <consortium name="The Broad Institute Genomics Platform"/>
            <consortium name="The Broad Institute Genome Sequencing Center for Infectious Disease"/>
            <person name="Wu L."/>
            <person name="Ma J."/>
        </authorList>
    </citation>
    <scope>NUCLEOTIDE SEQUENCE [LARGE SCALE GENOMIC DNA]</scope>
    <source>
        <strain evidence="2">CCUG 62414</strain>
    </source>
</reference>
<dbReference type="RefSeq" id="WP_379925373.1">
    <property type="nucleotide sequence ID" value="NZ_JBHTJI010000001.1"/>
</dbReference>
<evidence type="ECO:0000313" key="1">
    <source>
        <dbReference type="EMBL" id="MFD0989786.1"/>
    </source>
</evidence>